<dbReference type="InterPro" id="IPR000010">
    <property type="entry name" value="Cystatin_dom"/>
</dbReference>
<accession>A0A8C2YTI3</accession>
<evidence type="ECO:0000313" key="4">
    <source>
        <dbReference type="Ensembl" id="ENSCLAP00000022181.1"/>
    </source>
</evidence>
<keyword evidence="2" id="KW-1015">Disulfide bond</keyword>
<dbReference type="GO" id="GO:0005737">
    <property type="term" value="C:cytoplasm"/>
    <property type="evidence" value="ECO:0007669"/>
    <property type="project" value="TreeGrafter"/>
</dbReference>
<protein>
    <recommendedName>
        <fullName evidence="3">Cystatin domain-containing protein</fullName>
    </recommendedName>
</protein>
<dbReference type="InterPro" id="IPR046350">
    <property type="entry name" value="Cystatin_sf"/>
</dbReference>
<evidence type="ECO:0000313" key="5">
    <source>
        <dbReference type="Proteomes" id="UP000694398"/>
    </source>
</evidence>
<dbReference type="InterPro" id="IPR052691">
    <property type="entry name" value="Sperm_Mat_Cystatin"/>
</dbReference>
<dbReference type="GO" id="GO:0004869">
    <property type="term" value="F:cysteine-type endopeptidase inhibitor activity"/>
    <property type="evidence" value="ECO:0007669"/>
    <property type="project" value="InterPro"/>
</dbReference>
<evidence type="ECO:0000256" key="1">
    <source>
        <dbReference type="ARBA" id="ARBA00009403"/>
    </source>
</evidence>
<dbReference type="GO" id="GO:0009986">
    <property type="term" value="C:cell surface"/>
    <property type="evidence" value="ECO:0007669"/>
    <property type="project" value="TreeGrafter"/>
</dbReference>
<dbReference type="AlphaFoldDB" id="A0A8C2YTI3"/>
<proteinExistence type="inferred from homology"/>
<dbReference type="OMA" id="MKKQCVD"/>
<sequence>MLILFCSRVAGATTQPQCHPRDEAVLDSETMTRPWGLSLLLLTIQVALVASTYSAKNTLKVLRPFKSVEISDANMRQCLWFAMQEYNKESEDEYIFLVSQILQAQMQLTEWLMEFMIDVEIARSNCKKPLTNDESCVIEENSILEKRVSCNFLVGALPWNGNFSVLKKECSDTEI</sequence>
<reference evidence="4" key="1">
    <citation type="submission" date="2025-08" db="UniProtKB">
        <authorList>
            <consortium name="Ensembl"/>
        </authorList>
    </citation>
    <scope>IDENTIFICATION</scope>
</reference>
<gene>
    <name evidence="4" type="primary">Cst8</name>
</gene>
<dbReference type="GeneTree" id="ENSGT00940000162294"/>
<reference evidence="4" key="2">
    <citation type="submission" date="2025-09" db="UniProtKB">
        <authorList>
            <consortium name="Ensembl"/>
        </authorList>
    </citation>
    <scope>IDENTIFICATION</scope>
</reference>
<comment type="similarity">
    <text evidence="1">Belongs to the cystatin family.</text>
</comment>
<dbReference type="PANTHER" id="PTHR47010:SF1">
    <property type="entry name" value="CYSTATIN-8"/>
    <property type="match status" value="1"/>
</dbReference>
<organism evidence="4 5">
    <name type="scientific">Chinchilla lanigera</name>
    <name type="common">Long-tailed chinchilla</name>
    <name type="synonym">Chinchilla villidera</name>
    <dbReference type="NCBI Taxonomy" id="34839"/>
    <lineage>
        <taxon>Eukaryota</taxon>
        <taxon>Metazoa</taxon>
        <taxon>Chordata</taxon>
        <taxon>Craniata</taxon>
        <taxon>Vertebrata</taxon>
        <taxon>Euteleostomi</taxon>
        <taxon>Mammalia</taxon>
        <taxon>Eutheria</taxon>
        <taxon>Euarchontoglires</taxon>
        <taxon>Glires</taxon>
        <taxon>Rodentia</taxon>
        <taxon>Hystricomorpha</taxon>
        <taxon>Chinchillidae</taxon>
        <taxon>Chinchilla</taxon>
    </lineage>
</organism>
<dbReference type="SUPFAM" id="SSF54403">
    <property type="entry name" value="Cystatin/monellin"/>
    <property type="match status" value="1"/>
</dbReference>
<dbReference type="Proteomes" id="UP000694398">
    <property type="component" value="Unassembled WGS sequence"/>
</dbReference>
<dbReference type="Ensembl" id="ENSCLAT00000022386.1">
    <property type="protein sequence ID" value="ENSCLAP00000022181.1"/>
    <property type="gene ID" value="ENSCLAG00000015212.1"/>
</dbReference>
<feature type="domain" description="Cystatin" evidence="3">
    <location>
        <begin position="62"/>
        <end position="171"/>
    </location>
</feature>
<dbReference type="Gene3D" id="3.10.450.10">
    <property type="match status" value="1"/>
</dbReference>
<dbReference type="PANTHER" id="PTHR47010">
    <property type="entry name" value="CYSTATIN-8-RELATED"/>
    <property type="match status" value="1"/>
</dbReference>
<dbReference type="CDD" id="cd00042">
    <property type="entry name" value="CY"/>
    <property type="match status" value="1"/>
</dbReference>
<name>A0A8C2YTI3_CHILA</name>
<dbReference type="SMART" id="SM00043">
    <property type="entry name" value="CY"/>
    <property type="match status" value="1"/>
</dbReference>
<keyword evidence="5" id="KW-1185">Reference proteome</keyword>
<dbReference type="Pfam" id="PF00031">
    <property type="entry name" value="Cystatin"/>
    <property type="match status" value="1"/>
</dbReference>
<evidence type="ECO:0000256" key="2">
    <source>
        <dbReference type="ARBA" id="ARBA00023157"/>
    </source>
</evidence>
<dbReference type="GO" id="GO:0005576">
    <property type="term" value="C:extracellular region"/>
    <property type="evidence" value="ECO:0007669"/>
    <property type="project" value="TreeGrafter"/>
</dbReference>
<dbReference type="FunFam" id="3.10.450.10:FF:000004">
    <property type="entry name" value="Cystatin C"/>
    <property type="match status" value="1"/>
</dbReference>
<evidence type="ECO:0000259" key="3">
    <source>
        <dbReference type="SMART" id="SM00043"/>
    </source>
</evidence>